<evidence type="ECO:0000256" key="13">
    <source>
        <dbReference type="ARBA" id="ARBA00070113"/>
    </source>
</evidence>
<reference evidence="20" key="1">
    <citation type="journal article" date="2023" name="IScience">
        <title>Live-bearing cockroach genome reveals convergent evolutionary mechanisms linked to viviparity in insects and beyond.</title>
        <authorList>
            <person name="Fouks B."/>
            <person name="Harrison M.C."/>
            <person name="Mikhailova A.A."/>
            <person name="Marchal E."/>
            <person name="English S."/>
            <person name="Carruthers M."/>
            <person name="Jennings E.C."/>
            <person name="Chiamaka E.L."/>
            <person name="Frigard R.A."/>
            <person name="Pippel M."/>
            <person name="Attardo G.M."/>
            <person name="Benoit J.B."/>
            <person name="Bornberg-Bauer E."/>
            <person name="Tobe S.S."/>
        </authorList>
    </citation>
    <scope>NUCLEOTIDE SEQUENCE</scope>
    <source>
        <strain evidence="20">Stay&amp;Tobe</strain>
    </source>
</reference>
<keyword evidence="4" id="KW-0597">Phosphoprotein</keyword>
<dbReference type="Pfam" id="PF00271">
    <property type="entry name" value="Helicase_C"/>
    <property type="match status" value="1"/>
</dbReference>
<feature type="compositionally biased region" description="Low complexity" evidence="17">
    <location>
        <begin position="43"/>
        <end position="52"/>
    </location>
</feature>
<feature type="compositionally biased region" description="Basic and acidic residues" evidence="17">
    <location>
        <begin position="243"/>
        <end position="254"/>
    </location>
</feature>
<feature type="region of interest" description="Disordered" evidence="17">
    <location>
        <begin position="1"/>
        <end position="22"/>
    </location>
</feature>
<dbReference type="SMART" id="SM00487">
    <property type="entry name" value="DEXDc"/>
    <property type="match status" value="1"/>
</dbReference>
<feature type="region of interest" description="Disordered" evidence="17">
    <location>
        <begin position="329"/>
        <end position="357"/>
    </location>
</feature>
<keyword evidence="16" id="KW-0175">Coiled coil</keyword>
<protein>
    <recommendedName>
        <fullName evidence="13">Transcription termination factor 2</fullName>
    </recommendedName>
    <alternativeName>
        <fullName evidence="15">RNA polymerase II termination factor</fullName>
    </alternativeName>
    <alternativeName>
        <fullName evidence="14">Transcription release factor 2</fullName>
    </alternativeName>
</protein>
<evidence type="ECO:0000256" key="5">
    <source>
        <dbReference type="ARBA" id="ARBA00022741"/>
    </source>
</evidence>
<dbReference type="Gene3D" id="3.40.50.10810">
    <property type="entry name" value="Tandem AAA-ATPase domain"/>
    <property type="match status" value="1"/>
</dbReference>
<evidence type="ECO:0000256" key="1">
    <source>
        <dbReference type="ARBA" id="ARBA00004123"/>
    </source>
</evidence>
<dbReference type="GO" id="GO:0006281">
    <property type="term" value="P:DNA repair"/>
    <property type="evidence" value="ECO:0007669"/>
    <property type="project" value="TreeGrafter"/>
</dbReference>
<dbReference type="FunFam" id="3.40.50.10810:FF:000043">
    <property type="entry name" value="Transcription termination factor 2"/>
    <property type="match status" value="1"/>
</dbReference>
<evidence type="ECO:0000256" key="4">
    <source>
        <dbReference type="ARBA" id="ARBA00022553"/>
    </source>
</evidence>
<evidence type="ECO:0000259" key="19">
    <source>
        <dbReference type="PROSITE" id="PS51194"/>
    </source>
</evidence>
<feature type="compositionally biased region" description="Basic and acidic residues" evidence="17">
    <location>
        <begin position="53"/>
        <end position="75"/>
    </location>
</feature>
<feature type="compositionally biased region" description="Acidic residues" evidence="17">
    <location>
        <begin position="80"/>
        <end position="94"/>
    </location>
</feature>
<feature type="compositionally biased region" description="Basic and acidic residues" evidence="17">
    <location>
        <begin position="95"/>
        <end position="110"/>
    </location>
</feature>
<accession>A0AAD8E4S4</accession>
<dbReference type="InterPro" id="IPR027417">
    <property type="entry name" value="P-loop_NTPase"/>
</dbReference>
<comment type="subcellular location">
    <subcellularLocation>
        <location evidence="1">Nucleus</location>
    </subcellularLocation>
</comment>
<dbReference type="InterPro" id="IPR049730">
    <property type="entry name" value="SNF2/RAD54-like_C"/>
</dbReference>
<dbReference type="InterPro" id="IPR050628">
    <property type="entry name" value="SNF2_RAD54_helicase_TF"/>
</dbReference>
<evidence type="ECO:0000256" key="16">
    <source>
        <dbReference type="SAM" id="Coils"/>
    </source>
</evidence>
<dbReference type="InterPro" id="IPR014001">
    <property type="entry name" value="Helicase_ATP-bd"/>
</dbReference>
<dbReference type="AlphaFoldDB" id="A0AAD8E4S4"/>
<dbReference type="PANTHER" id="PTHR45626">
    <property type="entry name" value="TRANSCRIPTION TERMINATION FACTOR 2-RELATED"/>
    <property type="match status" value="1"/>
</dbReference>
<dbReference type="GO" id="GO:0006353">
    <property type="term" value="P:DNA-templated transcription termination"/>
    <property type="evidence" value="ECO:0007669"/>
    <property type="project" value="UniProtKB-KW"/>
</dbReference>
<dbReference type="PANTHER" id="PTHR45626:SF50">
    <property type="entry name" value="TRANSCRIPTION TERMINATION FACTOR 2"/>
    <property type="match status" value="1"/>
</dbReference>
<keyword evidence="7" id="KW-0347">Helicase</keyword>
<dbReference type="GO" id="GO:0004386">
    <property type="term" value="F:helicase activity"/>
    <property type="evidence" value="ECO:0007669"/>
    <property type="project" value="UniProtKB-KW"/>
</dbReference>
<evidence type="ECO:0000256" key="6">
    <source>
        <dbReference type="ARBA" id="ARBA00022801"/>
    </source>
</evidence>
<keyword evidence="6" id="KW-0378">Hydrolase</keyword>
<evidence type="ECO:0000256" key="10">
    <source>
        <dbReference type="ARBA" id="ARBA00023125"/>
    </source>
</evidence>
<feature type="compositionally biased region" description="Low complexity" evidence="17">
    <location>
        <begin position="188"/>
        <end position="198"/>
    </location>
</feature>
<dbReference type="InterPro" id="IPR000330">
    <property type="entry name" value="SNF2_N"/>
</dbReference>
<keyword evidence="10" id="KW-0238">DNA-binding</keyword>
<dbReference type="GO" id="GO:0016787">
    <property type="term" value="F:hydrolase activity"/>
    <property type="evidence" value="ECO:0007669"/>
    <property type="project" value="UniProtKB-KW"/>
</dbReference>
<evidence type="ECO:0000256" key="15">
    <source>
        <dbReference type="ARBA" id="ARBA00082628"/>
    </source>
</evidence>
<evidence type="ECO:0000256" key="2">
    <source>
        <dbReference type="ARBA" id="ARBA00007025"/>
    </source>
</evidence>
<dbReference type="Gene3D" id="3.40.50.300">
    <property type="entry name" value="P-loop containing nucleotide triphosphate hydrolases"/>
    <property type="match status" value="1"/>
</dbReference>
<evidence type="ECO:0000256" key="8">
    <source>
        <dbReference type="ARBA" id="ARBA00022840"/>
    </source>
</evidence>
<feature type="region of interest" description="Disordered" evidence="17">
    <location>
        <begin position="234"/>
        <end position="254"/>
    </location>
</feature>
<reference evidence="20" key="2">
    <citation type="submission" date="2023-05" db="EMBL/GenBank/DDBJ databases">
        <authorList>
            <person name="Fouks B."/>
        </authorList>
    </citation>
    <scope>NUCLEOTIDE SEQUENCE</scope>
    <source>
        <strain evidence="20">Stay&amp;Tobe</strain>
        <tissue evidence="20">Testes</tissue>
    </source>
</reference>
<keyword evidence="8" id="KW-0067">ATP-binding</keyword>
<evidence type="ECO:0000256" key="3">
    <source>
        <dbReference type="ARBA" id="ARBA00022472"/>
    </source>
</evidence>
<organism evidence="20 21">
    <name type="scientific">Diploptera punctata</name>
    <name type="common">Pacific beetle cockroach</name>
    <dbReference type="NCBI Taxonomy" id="6984"/>
    <lineage>
        <taxon>Eukaryota</taxon>
        <taxon>Metazoa</taxon>
        <taxon>Ecdysozoa</taxon>
        <taxon>Arthropoda</taxon>
        <taxon>Hexapoda</taxon>
        <taxon>Insecta</taxon>
        <taxon>Pterygota</taxon>
        <taxon>Neoptera</taxon>
        <taxon>Polyneoptera</taxon>
        <taxon>Dictyoptera</taxon>
        <taxon>Blattodea</taxon>
        <taxon>Blaberoidea</taxon>
        <taxon>Blaberidae</taxon>
        <taxon>Diplopterinae</taxon>
        <taxon>Diploptera</taxon>
    </lineage>
</organism>
<dbReference type="GO" id="GO:0008094">
    <property type="term" value="F:ATP-dependent activity, acting on DNA"/>
    <property type="evidence" value="ECO:0007669"/>
    <property type="project" value="UniProtKB-ARBA"/>
</dbReference>
<dbReference type="Proteomes" id="UP001233999">
    <property type="component" value="Unassembled WGS sequence"/>
</dbReference>
<keyword evidence="3" id="KW-0806">Transcription termination</keyword>
<dbReference type="InterPro" id="IPR001650">
    <property type="entry name" value="Helicase_C-like"/>
</dbReference>
<evidence type="ECO:0000256" key="7">
    <source>
        <dbReference type="ARBA" id="ARBA00022806"/>
    </source>
</evidence>
<dbReference type="GO" id="GO:0005634">
    <property type="term" value="C:nucleus"/>
    <property type="evidence" value="ECO:0007669"/>
    <property type="project" value="UniProtKB-SubCell"/>
</dbReference>
<feature type="region of interest" description="Disordered" evidence="17">
    <location>
        <begin position="576"/>
        <end position="598"/>
    </location>
</feature>
<dbReference type="InterPro" id="IPR038718">
    <property type="entry name" value="SNF2-like_sf"/>
</dbReference>
<sequence length="1025" mass="115691">MEDSDSSDIVEDTPEKDITSRRINVNASISLNKQPKKLINEMSTVDESTESVSSKDSDKAKFKILEKQKYRESRNFSDSSESEDIDISSESEDTDMGKENGRDNIERREEENEDELFQKKKYRKPVQMILSDSESSVEDQDSKKVSPQRNKYRNNHIIDSDSESSADDQELLKASPQREKYRNNQIISSDSESAESNSQIVISDDPSNEEAAANESSLKQLSLKQTSLKKLTDNGLAISKPQSESKDTTKPLEIPKKSTTVINTHFENDSSVQIINEETVVHEPVEQIQTKDSPKNINPSINESYMNFKPNESSTPVRMMKISDKKISPPLITTKSSPEVHEKKSFPSEVKKQNSTTHPLDLPQLVKKKEYMRLQISNLSKEIAKLKMILKTVNLARLEDRGVRLQLSLQTKEVELKNLQQEWNSLNLDSVSVGRTTTTVMDERKNVNTVTSNPTVPPGQMGAVPKKGGYLGSMPSTAGLGKKALQTHMAEKAMTVDTLKVLHGTLKTCPGENVLAEDPKALRTNVELMQHQKRALAWLLWRESSKPYGGILADDMGLGKTLTMIALILKCKEEQENKEKKEDSDSENDDDDEIHNSRKRKYEKGGTLVVCPASLMNQWEGEIHKRVKRGVLDVEVYHGATRESKARRLARHDVVITTYNIVRSEGGIGTLFGVKWERIILDEAHTIRNHKSQTSLAACALAAKYRWALTGTPIQNKEMDLYSLLKFLRCHPFDDLMVWRRWIDNKSAGGLQRLNTVMNSLMLRRTKEQLQTAGSLSCLPSKNVYDIPVALDKEEFEVYQKIRLYVILFIQLKQGSRSAANVGYIAEKKATFPNEMNEEIQLLHKKMKNIGDIQSFHILVLLLRLRQVCCHPGLIENMLDDEVIKNDGIEDETRLDVDLLSQLKNMNIEDKPEKRISSKGRKKMRAAFKELEEKVIVNGDSVVIVSQFKSLLELVRKHLACFGVEILMLTGSVPVKDRMALIDKFNTSSGRSKVMLLSLTAGGVGLNLIGGNHLLLLDPHWNPTA</sequence>
<evidence type="ECO:0000313" key="20">
    <source>
        <dbReference type="EMBL" id="KAJ9576809.1"/>
    </source>
</evidence>
<gene>
    <name evidence="20" type="ORF">L9F63_006583</name>
</gene>
<keyword evidence="11" id="KW-0804">Transcription</keyword>
<dbReference type="GO" id="GO:0005737">
    <property type="term" value="C:cytoplasm"/>
    <property type="evidence" value="ECO:0007669"/>
    <property type="project" value="UniProtKB-ARBA"/>
</dbReference>
<feature type="region of interest" description="Disordered" evidence="17">
    <location>
        <begin position="285"/>
        <end position="314"/>
    </location>
</feature>
<evidence type="ECO:0000256" key="17">
    <source>
        <dbReference type="SAM" id="MobiDB-lite"/>
    </source>
</evidence>
<feature type="coiled-coil region" evidence="16">
    <location>
        <begin position="402"/>
        <end position="429"/>
    </location>
</feature>
<feature type="domain" description="Helicase ATP-binding" evidence="18">
    <location>
        <begin position="541"/>
        <end position="731"/>
    </location>
</feature>
<evidence type="ECO:0000256" key="12">
    <source>
        <dbReference type="ARBA" id="ARBA00023242"/>
    </source>
</evidence>
<comment type="caution">
    <text evidence="20">The sequence shown here is derived from an EMBL/GenBank/DDBJ whole genome shotgun (WGS) entry which is preliminary data.</text>
</comment>
<evidence type="ECO:0000313" key="21">
    <source>
        <dbReference type="Proteomes" id="UP001233999"/>
    </source>
</evidence>
<feature type="domain" description="Helicase C-terminal" evidence="19">
    <location>
        <begin position="923"/>
        <end position="1025"/>
    </location>
</feature>
<evidence type="ECO:0000256" key="9">
    <source>
        <dbReference type="ARBA" id="ARBA00023015"/>
    </source>
</evidence>
<feature type="compositionally biased region" description="Acidic residues" evidence="17">
    <location>
        <begin position="584"/>
        <end position="593"/>
    </location>
</feature>
<feature type="compositionally biased region" description="Acidic residues" evidence="17">
    <location>
        <begin position="160"/>
        <end position="169"/>
    </location>
</feature>
<dbReference type="PROSITE" id="PS51194">
    <property type="entry name" value="HELICASE_CTER"/>
    <property type="match status" value="1"/>
</dbReference>
<feature type="compositionally biased region" description="Basic and acidic residues" evidence="17">
    <location>
        <begin position="338"/>
        <end position="352"/>
    </location>
</feature>
<evidence type="ECO:0000259" key="18">
    <source>
        <dbReference type="PROSITE" id="PS51192"/>
    </source>
</evidence>
<proteinExistence type="inferred from homology"/>
<feature type="compositionally biased region" description="Polar residues" evidence="17">
    <location>
        <begin position="287"/>
        <end position="314"/>
    </location>
</feature>
<keyword evidence="5" id="KW-0547">Nucleotide-binding</keyword>
<keyword evidence="21" id="KW-1185">Reference proteome</keyword>
<keyword evidence="12" id="KW-0539">Nucleus</keyword>
<evidence type="ECO:0000256" key="11">
    <source>
        <dbReference type="ARBA" id="ARBA00023163"/>
    </source>
</evidence>
<evidence type="ECO:0000256" key="14">
    <source>
        <dbReference type="ARBA" id="ARBA00079067"/>
    </source>
</evidence>
<dbReference type="GO" id="GO:0005524">
    <property type="term" value="F:ATP binding"/>
    <property type="evidence" value="ECO:0007669"/>
    <property type="project" value="UniProtKB-KW"/>
</dbReference>
<dbReference type="SUPFAM" id="SSF52540">
    <property type="entry name" value="P-loop containing nucleoside triphosphate hydrolases"/>
    <property type="match status" value="2"/>
</dbReference>
<dbReference type="PROSITE" id="PS51192">
    <property type="entry name" value="HELICASE_ATP_BIND_1"/>
    <property type="match status" value="1"/>
</dbReference>
<dbReference type="CDD" id="cd18793">
    <property type="entry name" value="SF2_C_SNF"/>
    <property type="match status" value="1"/>
</dbReference>
<keyword evidence="9" id="KW-0805">Transcription regulation</keyword>
<feature type="compositionally biased region" description="Acidic residues" evidence="17">
    <location>
        <begin position="1"/>
        <end position="12"/>
    </location>
</feature>
<dbReference type="GO" id="GO:0003677">
    <property type="term" value="F:DNA binding"/>
    <property type="evidence" value="ECO:0007669"/>
    <property type="project" value="UniProtKB-KW"/>
</dbReference>
<feature type="region of interest" description="Disordered" evidence="17">
    <location>
        <begin position="42"/>
        <end position="218"/>
    </location>
</feature>
<name>A0AAD8E4S4_DIPPU</name>
<comment type="similarity">
    <text evidence="2">Belongs to the SNF2/RAD54 helicase family.</text>
</comment>
<dbReference type="EMBL" id="JASPKZ010009390">
    <property type="protein sequence ID" value="KAJ9576809.1"/>
    <property type="molecule type" value="Genomic_DNA"/>
</dbReference>
<dbReference type="Pfam" id="PF00176">
    <property type="entry name" value="SNF2-rel_dom"/>
    <property type="match status" value="1"/>
</dbReference>